<gene>
    <name evidence="2" type="ORF">OXD698_LOCUS45153</name>
</gene>
<protein>
    <submittedName>
        <fullName evidence="2">Uncharacterized protein</fullName>
    </submittedName>
</protein>
<evidence type="ECO:0000313" key="2">
    <source>
        <dbReference type="EMBL" id="CAF4282776.1"/>
    </source>
</evidence>
<evidence type="ECO:0000256" key="1">
    <source>
        <dbReference type="SAM" id="MobiDB-lite"/>
    </source>
</evidence>
<name>A0A820GNG7_9BILA</name>
<accession>A0A820GNG7</accession>
<feature type="compositionally biased region" description="Polar residues" evidence="1">
    <location>
        <begin position="21"/>
        <end position="31"/>
    </location>
</feature>
<feature type="region of interest" description="Disordered" evidence="1">
    <location>
        <begin position="1"/>
        <end position="31"/>
    </location>
</feature>
<dbReference type="EMBL" id="CAJOAZ010014630">
    <property type="protein sequence ID" value="CAF4282776.1"/>
    <property type="molecule type" value="Genomic_DNA"/>
</dbReference>
<organism evidence="2 3">
    <name type="scientific">Adineta steineri</name>
    <dbReference type="NCBI Taxonomy" id="433720"/>
    <lineage>
        <taxon>Eukaryota</taxon>
        <taxon>Metazoa</taxon>
        <taxon>Spiralia</taxon>
        <taxon>Gnathifera</taxon>
        <taxon>Rotifera</taxon>
        <taxon>Eurotatoria</taxon>
        <taxon>Bdelloidea</taxon>
        <taxon>Adinetida</taxon>
        <taxon>Adinetidae</taxon>
        <taxon>Adineta</taxon>
    </lineage>
</organism>
<sequence length="74" mass="8065">MSSTNVPNPLPLFNNNKSLYGSRTQTNQSSKKISIIEDKTTLEPVRSSPLSPIIPSTNLNINAQRSIPITNPST</sequence>
<feature type="compositionally biased region" description="Low complexity" evidence="1">
    <location>
        <begin position="1"/>
        <end position="19"/>
    </location>
</feature>
<evidence type="ECO:0000313" key="3">
    <source>
        <dbReference type="Proteomes" id="UP000663844"/>
    </source>
</evidence>
<comment type="caution">
    <text evidence="2">The sequence shown here is derived from an EMBL/GenBank/DDBJ whole genome shotgun (WGS) entry which is preliminary data.</text>
</comment>
<reference evidence="2" key="1">
    <citation type="submission" date="2021-02" db="EMBL/GenBank/DDBJ databases">
        <authorList>
            <person name="Nowell W R."/>
        </authorList>
    </citation>
    <scope>NUCLEOTIDE SEQUENCE</scope>
</reference>
<proteinExistence type="predicted"/>
<dbReference type="AlphaFoldDB" id="A0A820GNG7"/>
<dbReference type="Proteomes" id="UP000663844">
    <property type="component" value="Unassembled WGS sequence"/>
</dbReference>